<sequence>MVYENVEKIRIAKGITKTHIAKALGLSLQGYRHIASGSVRLDAERLKTIAAILGCEPSVFYDDKLTDEVIKGIAIQSN</sequence>
<dbReference type="AlphaFoldDB" id="A0A0L6VZN5"/>
<comment type="caution">
    <text evidence="2">The sequence shown here is derived from an EMBL/GenBank/DDBJ whole genome shotgun (WGS) entry which is preliminary data.</text>
</comment>
<name>A0A0L6VZN5_9FIRM</name>
<evidence type="ECO:0000259" key="1">
    <source>
        <dbReference type="PROSITE" id="PS50943"/>
    </source>
</evidence>
<dbReference type="InterPro" id="IPR010982">
    <property type="entry name" value="Lambda_DNA-bd_dom_sf"/>
</dbReference>
<dbReference type="Pfam" id="PF01381">
    <property type="entry name" value="HTH_3"/>
    <property type="match status" value="1"/>
</dbReference>
<dbReference type="SUPFAM" id="SSF47413">
    <property type="entry name" value="lambda repressor-like DNA-binding domains"/>
    <property type="match status" value="1"/>
</dbReference>
<dbReference type="CDD" id="cd00093">
    <property type="entry name" value="HTH_XRE"/>
    <property type="match status" value="1"/>
</dbReference>
<evidence type="ECO:0000313" key="2">
    <source>
        <dbReference type="EMBL" id="KNZ68671.1"/>
    </source>
</evidence>
<gene>
    <name evidence="2" type="ORF">Tfer_2762</name>
</gene>
<feature type="domain" description="HTH cro/C1-type" evidence="1">
    <location>
        <begin position="6"/>
        <end position="60"/>
    </location>
</feature>
<dbReference type="RefSeq" id="WP_052218768.1">
    <property type="nucleotide sequence ID" value="NZ_LGTE01000024.1"/>
</dbReference>
<evidence type="ECO:0000313" key="3">
    <source>
        <dbReference type="Proteomes" id="UP000037175"/>
    </source>
</evidence>
<dbReference type="Proteomes" id="UP000037175">
    <property type="component" value="Unassembled WGS sequence"/>
</dbReference>
<keyword evidence="3" id="KW-1185">Reference proteome</keyword>
<dbReference type="InterPro" id="IPR001387">
    <property type="entry name" value="Cro/C1-type_HTH"/>
</dbReference>
<dbReference type="SMART" id="SM00530">
    <property type="entry name" value="HTH_XRE"/>
    <property type="match status" value="1"/>
</dbReference>
<reference evidence="3" key="1">
    <citation type="submission" date="2015-07" db="EMBL/GenBank/DDBJ databases">
        <title>Complete Genome of Thermincola ferriacetica strain Z-0001T.</title>
        <authorList>
            <person name="Lusk B."/>
            <person name="Badalamenti J.P."/>
            <person name="Parameswaran P."/>
            <person name="Bond D.R."/>
            <person name="Torres C.I."/>
        </authorList>
    </citation>
    <scope>NUCLEOTIDE SEQUENCE [LARGE SCALE GENOMIC DNA]</scope>
    <source>
        <strain evidence="3">Z-0001</strain>
    </source>
</reference>
<dbReference type="Gene3D" id="1.10.260.40">
    <property type="entry name" value="lambda repressor-like DNA-binding domains"/>
    <property type="match status" value="1"/>
</dbReference>
<accession>A0A0L6VZN5</accession>
<protein>
    <submittedName>
        <fullName evidence="2">Helix-turn-helix protein</fullName>
    </submittedName>
</protein>
<organism evidence="2 3">
    <name type="scientific">Thermincola ferriacetica</name>
    <dbReference type="NCBI Taxonomy" id="281456"/>
    <lineage>
        <taxon>Bacteria</taxon>
        <taxon>Bacillati</taxon>
        <taxon>Bacillota</taxon>
        <taxon>Clostridia</taxon>
        <taxon>Eubacteriales</taxon>
        <taxon>Thermincolaceae</taxon>
        <taxon>Thermincola</taxon>
    </lineage>
</organism>
<dbReference type="EMBL" id="LGTE01000024">
    <property type="protein sequence ID" value="KNZ68671.1"/>
    <property type="molecule type" value="Genomic_DNA"/>
</dbReference>
<dbReference type="PROSITE" id="PS50943">
    <property type="entry name" value="HTH_CROC1"/>
    <property type="match status" value="1"/>
</dbReference>
<dbReference type="GO" id="GO:0003677">
    <property type="term" value="F:DNA binding"/>
    <property type="evidence" value="ECO:0007669"/>
    <property type="project" value="InterPro"/>
</dbReference>
<proteinExistence type="predicted"/>